<accession>A0A3L6SVI4</accession>
<name>A0A3L6SVI4_PANMI</name>
<dbReference type="Proteomes" id="UP000275267">
    <property type="component" value="Unassembled WGS sequence"/>
</dbReference>
<comment type="cofactor">
    <cofactor evidence="1">
        <name>Mg(2+)</name>
        <dbReference type="ChEBI" id="CHEBI:18420"/>
    </cofactor>
</comment>
<evidence type="ECO:0000259" key="3">
    <source>
        <dbReference type="Pfam" id="PF05970"/>
    </source>
</evidence>
<protein>
    <recommendedName>
        <fullName evidence="1">ATP-dependent DNA helicase</fullName>
        <ecNumber evidence="1">5.6.2.3</ecNumber>
    </recommendedName>
</protein>
<comment type="similarity">
    <text evidence="1">Belongs to the helicase family.</text>
</comment>
<reference evidence="6" key="1">
    <citation type="journal article" date="2019" name="Nat. Commun.">
        <title>The genome of broomcorn millet.</title>
        <authorList>
            <person name="Zou C."/>
            <person name="Miki D."/>
            <person name="Li D."/>
            <person name="Tang Q."/>
            <person name="Xiao L."/>
            <person name="Rajput S."/>
            <person name="Deng P."/>
            <person name="Jia W."/>
            <person name="Huang R."/>
            <person name="Zhang M."/>
            <person name="Sun Y."/>
            <person name="Hu J."/>
            <person name="Fu X."/>
            <person name="Schnable P.S."/>
            <person name="Li F."/>
            <person name="Zhang H."/>
            <person name="Feng B."/>
            <person name="Zhu X."/>
            <person name="Liu R."/>
            <person name="Schnable J.C."/>
            <person name="Zhu J.-K."/>
            <person name="Zhang H."/>
        </authorList>
    </citation>
    <scope>NUCLEOTIDE SEQUENCE [LARGE SCALE GENOMIC DNA]</scope>
</reference>
<dbReference type="PANTHER" id="PTHR10492">
    <property type="match status" value="1"/>
</dbReference>
<keyword evidence="2" id="KW-0812">Transmembrane</keyword>
<keyword evidence="1" id="KW-0227">DNA damage</keyword>
<dbReference type="Gene3D" id="3.40.50.300">
    <property type="entry name" value="P-loop containing nucleotide triphosphate hydrolases"/>
    <property type="match status" value="1"/>
</dbReference>
<dbReference type="GO" id="GO:0016887">
    <property type="term" value="F:ATP hydrolysis activity"/>
    <property type="evidence" value="ECO:0007669"/>
    <property type="project" value="RHEA"/>
</dbReference>
<comment type="caution">
    <text evidence="5">The sequence shown here is derived from an EMBL/GenBank/DDBJ whole genome shotgun (WGS) entry which is preliminary data.</text>
</comment>
<evidence type="ECO:0000256" key="1">
    <source>
        <dbReference type="RuleBase" id="RU363044"/>
    </source>
</evidence>
<keyword evidence="1" id="KW-0067">ATP-binding</keyword>
<dbReference type="InterPro" id="IPR027417">
    <property type="entry name" value="P-loop_NTPase"/>
</dbReference>
<keyword evidence="6" id="KW-1185">Reference proteome</keyword>
<dbReference type="EC" id="5.6.2.3" evidence="1"/>
<keyword evidence="1" id="KW-0547">Nucleotide-binding</keyword>
<dbReference type="GO" id="GO:0043139">
    <property type="term" value="F:5'-3' DNA helicase activity"/>
    <property type="evidence" value="ECO:0007669"/>
    <property type="project" value="UniProtKB-EC"/>
</dbReference>
<keyword evidence="1" id="KW-0233">DNA recombination</keyword>
<keyword evidence="1" id="KW-0347">Helicase</keyword>
<feature type="domain" description="DNA helicase Pif1-like DEAD-box helicase" evidence="3">
    <location>
        <begin position="14"/>
        <end position="193"/>
    </location>
</feature>
<keyword evidence="2" id="KW-1133">Transmembrane helix</keyword>
<dbReference type="OrthoDB" id="664507at2759"/>
<dbReference type="Pfam" id="PF21530">
    <property type="entry name" value="Pif1_2B_dom"/>
    <property type="match status" value="1"/>
</dbReference>
<gene>
    <name evidence="5" type="ORF">C2845_PM07G37450</name>
</gene>
<dbReference type="InterPro" id="IPR049163">
    <property type="entry name" value="Pif1-like_2B_dom"/>
</dbReference>
<evidence type="ECO:0000313" key="6">
    <source>
        <dbReference type="Proteomes" id="UP000275267"/>
    </source>
</evidence>
<keyword evidence="1" id="KW-0234">DNA repair</keyword>
<feature type="transmembrane region" description="Helical" evidence="2">
    <location>
        <begin position="20"/>
        <end position="40"/>
    </location>
</feature>
<dbReference type="GO" id="GO:0006281">
    <property type="term" value="P:DNA repair"/>
    <property type="evidence" value="ECO:0007669"/>
    <property type="project" value="UniProtKB-KW"/>
</dbReference>
<keyword evidence="2" id="KW-0472">Membrane</keyword>
<evidence type="ECO:0000256" key="2">
    <source>
        <dbReference type="SAM" id="Phobius"/>
    </source>
</evidence>
<dbReference type="AlphaFoldDB" id="A0A3L6SVI4"/>
<dbReference type="InterPro" id="IPR010285">
    <property type="entry name" value="DNA_helicase_pif1-like_DEAD"/>
</dbReference>
<sequence length="415" mass="46570">MMMRIGSTQLLHTAYAEGEGVVFYYPISSTSMLWILILVAKAQIAKERLMDLIAIATATSGIAASIMPGGRTAHSRFKIPIKLSGNTMCSFTKQSGTAELLRRAPLIIWDEVAMTKRQAVEALDGSLWDIMGCEKPFGGKVMLFGGDFGQVLPVVPRGTRAQITDATLLRSYIWESVRRIRLTQNMRAQSDTWSADYLLRIGNGMEEAFEDDYARLPDGILIQNPPEDDSIDILIDRVFPDLIANCTSTTYMCERAILFTRNEHVDAVNALMIDKFPGKQKIFYSFDSIDDDSRNNYPLDFLNLITPNGLPPRELKVKKNCHVILLRNLDPHKGLCNGTRLVVRGFQNNTIDAEIVNGQHAGKRVFIPRIPMSSSEDLTLPFKFKRKKFPIRLSFAMTMNKTQGQTIPNVGIYLP</sequence>
<dbReference type="Pfam" id="PF05970">
    <property type="entry name" value="PIF1"/>
    <property type="match status" value="1"/>
</dbReference>
<organism evidence="5 6">
    <name type="scientific">Panicum miliaceum</name>
    <name type="common">Proso millet</name>
    <name type="synonym">Broomcorn millet</name>
    <dbReference type="NCBI Taxonomy" id="4540"/>
    <lineage>
        <taxon>Eukaryota</taxon>
        <taxon>Viridiplantae</taxon>
        <taxon>Streptophyta</taxon>
        <taxon>Embryophyta</taxon>
        <taxon>Tracheophyta</taxon>
        <taxon>Spermatophyta</taxon>
        <taxon>Magnoliopsida</taxon>
        <taxon>Liliopsida</taxon>
        <taxon>Poales</taxon>
        <taxon>Poaceae</taxon>
        <taxon>PACMAD clade</taxon>
        <taxon>Panicoideae</taxon>
        <taxon>Panicodae</taxon>
        <taxon>Paniceae</taxon>
        <taxon>Panicinae</taxon>
        <taxon>Panicum</taxon>
        <taxon>Panicum sect. Panicum</taxon>
    </lineage>
</organism>
<dbReference type="PANTHER" id="PTHR10492:SF94">
    <property type="entry name" value="ATP-DEPENDENT DNA HELICASE"/>
    <property type="match status" value="1"/>
</dbReference>
<dbReference type="EMBL" id="PQIB02000004">
    <property type="protein sequence ID" value="RLN25687.1"/>
    <property type="molecule type" value="Genomic_DNA"/>
</dbReference>
<feature type="domain" description="DNA helicase Pif1-like 2B" evidence="4">
    <location>
        <begin position="300"/>
        <end position="346"/>
    </location>
</feature>
<comment type="catalytic activity">
    <reaction evidence="1">
        <text>ATP + H2O = ADP + phosphate + H(+)</text>
        <dbReference type="Rhea" id="RHEA:13065"/>
        <dbReference type="ChEBI" id="CHEBI:15377"/>
        <dbReference type="ChEBI" id="CHEBI:15378"/>
        <dbReference type="ChEBI" id="CHEBI:30616"/>
        <dbReference type="ChEBI" id="CHEBI:43474"/>
        <dbReference type="ChEBI" id="CHEBI:456216"/>
        <dbReference type="EC" id="5.6.2.3"/>
    </reaction>
</comment>
<evidence type="ECO:0000313" key="5">
    <source>
        <dbReference type="EMBL" id="RLN25687.1"/>
    </source>
</evidence>
<dbReference type="STRING" id="4540.A0A3L6SVI4"/>
<keyword evidence="1" id="KW-0378">Hydrolase</keyword>
<dbReference type="GO" id="GO:0006310">
    <property type="term" value="P:DNA recombination"/>
    <property type="evidence" value="ECO:0007669"/>
    <property type="project" value="UniProtKB-KW"/>
</dbReference>
<dbReference type="GO" id="GO:0005524">
    <property type="term" value="F:ATP binding"/>
    <property type="evidence" value="ECO:0007669"/>
    <property type="project" value="UniProtKB-KW"/>
</dbReference>
<evidence type="ECO:0000259" key="4">
    <source>
        <dbReference type="Pfam" id="PF21530"/>
    </source>
</evidence>
<proteinExistence type="inferred from homology"/>
<dbReference type="GO" id="GO:0000723">
    <property type="term" value="P:telomere maintenance"/>
    <property type="evidence" value="ECO:0007669"/>
    <property type="project" value="InterPro"/>
</dbReference>
<dbReference type="SUPFAM" id="SSF52540">
    <property type="entry name" value="P-loop containing nucleoside triphosphate hydrolases"/>
    <property type="match status" value="1"/>
</dbReference>